<dbReference type="EMBL" id="AOHZ01000015">
    <property type="protein sequence ID" value="ELY61107.1"/>
    <property type="molecule type" value="Genomic_DNA"/>
</dbReference>
<organism evidence="1 2">
    <name type="scientific">Natronolimnohabitans innermongolicus JCM 12255</name>
    <dbReference type="NCBI Taxonomy" id="1227499"/>
    <lineage>
        <taxon>Archaea</taxon>
        <taxon>Methanobacteriati</taxon>
        <taxon>Methanobacteriota</taxon>
        <taxon>Stenosarchaea group</taxon>
        <taxon>Halobacteria</taxon>
        <taxon>Halobacteriales</taxon>
        <taxon>Natrialbaceae</taxon>
        <taxon>Natronolimnohabitans</taxon>
    </lineage>
</organism>
<evidence type="ECO:0000313" key="2">
    <source>
        <dbReference type="Proteomes" id="UP000011602"/>
    </source>
</evidence>
<reference evidence="1 2" key="1">
    <citation type="journal article" date="2014" name="PLoS Genet.">
        <title>Phylogenetically driven sequencing of extremely halophilic archaea reveals strategies for static and dynamic osmo-response.</title>
        <authorList>
            <person name="Becker E.A."/>
            <person name="Seitzer P.M."/>
            <person name="Tritt A."/>
            <person name="Larsen D."/>
            <person name="Krusor M."/>
            <person name="Yao A.I."/>
            <person name="Wu D."/>
            <person name="Madern D."/>
            <person name="Eisen J.A."/>
            <person name="Darling A.E."/>
            <person name="Facciotti M.T."/>
        </authorList>
    </citation>
    <scope>NUCLEOTIDE SEQUENCE [LARGE SCALE GENOMIC DNA]</scope>
    <source>
        <strain evidence="1 2">JCM 12255</strain>
    </source>
</reference>
<comment type="caution">
    <text evidence="1">The sequence shown here is derived from an EMBL/GenBank/DDBJ whole genome shotgun (WGS) entry which is preliminary data.</text>
</comment>
<accession>L9XHN2</accession>
<proteinExistence type="predicted"/>
<evidence type="ECO:0000313" key="1">
    <source>
        <dbReference type="EMBL" id="ELY61107.1"/>
    </source>
</evidence>
<keyword evidence="2" id="KW-1185">Reference proteome</keyword>
<dbReference type="Proteomes" id="UP000011602">
    <property type="component" value="Unassembled WGS sequence"/>
</dbReference>
<dbReference type="AlphaFoldDB" id="L9XHN2"/>
<sequence>MFEFGGGDGLTDGRTAFGPGIVAYGRVGAGFPEFRGEPGRQGVRTRAPEILVHPGQLLDREEIPVGQPGVSAF</sequence>
<name>L9XHN2_9EURY</name>
<protein>
    <submittedName>
        <fullName evidence="1">Uncharacterized protein</fullName>
    </submittedName>
</protein>
<gene>
    <name evidence="1" type="ORF">C493_03275</name>
</gene>